<dbReference type="EMBL" id="QGKX02001521">
    <property type="protein sequence ID" value="KAF3505456.1"/>
    <property type="molecule type" value="Genomic_DNA"/>
</dbReference>
<dbReference type="AlphaFoldDB" id="A0A8S9NP26"/>
<reference evidence="1" key="1">
    <citation type="submission" date="2019-12" db="EMBL/GenBank/DDBJ databases">
        <title>Genome sequencing and annotation of Brassica cretica.</title>
        <authorList>
            <person name="Studholme D.J."/>
            <person name="Sarris P."/>
        </authorList>
    </citation>
    <scope>NUCLEOTIDE SEQUENCE</scope>
    <source>
        <strain evidence="1">PFS-109/04</strain>
        <tissue evidence="1">Leaf</tissue>
    </source>
</reference>
<evidence type="ECO:0000313" key="1">
    <source>
        <dbReference type="EMBL" id="KAF3505456.1"/>
    </source>
</evidence>
<protein>
    <submittedName>
        <fullName evidence="1">Uncharacterized protein</fullName>
    </submittedName>
</protein>
<dbReference type="Proteomes" id="UP000712600">
    <property type="component" value="Unassembled WGS sequence"/>
</dbReference>
<name>A0A8S9NP26_BRACR</name>
<evidence type="ECO:0000313" key="2">
    <source>
        <dbReference type="Proteomes" id="UP000712600"/>
    </source>
</evidence>
<proteinExistence type="predicted"/>
<accession>A0A8S9NP26</accession>
<organism evidence="1 2">
    <name type="scientific">Brassica cretica</name>
    <name type="common">Mustard</name>
    <dbReference type="NCBI Taxonomy" id="69181"/>
    <lineage>
        <taxon>Eukaryota</taxon>
        <taxon>Viridiplantae</taxon>
        <taxon>Streptophyta</taxon>
        <taxon>Embryophyta</taxon>
        <taxon>Tracheophyta</taxon>
        <taxon>Spermatophyta</taxon>
        <taxon>Magnoliopsida</taxon>
        <taxon>eudicotyledons</taxon>
        <taxon>Gunneridae</taxon>
        <taxon>Pentapetalae</taxon>
        <taxon>rosids</taxon>
        <taxon>malvids</taxon>
        <taxon>Brassicales</taxon>
        <taxon>Brassicaceae</taxon>
        <taxon>Brassiceae</taxon>
        <taxon>Brassica</taxon>
    </lineage>
</organism>
<comment type="caution">
    <text evidence="1">The sequence shown here is derived from an EMBL/GenBank/DDBJ whole genome shotgun (WGS) entry which is preliminary data.</text>
</comment>
<gene>
    <name evidence="1" type="ORF">F2Q69_00008339</name>
</gene>
<sequence length="93" mass="9988">MAGSLSLGQGADLKCQCVICLFFSAMETCLDFVHRCTRFAGGVRFTTCAILGDLSIRCLILAFAGAWSRVLLSDRLGCCLESLPQAVFSETLS</sequence>